<feature type="transmembrane region" description="Helical" evidence="1">
    <location>
        <begin position="268"/>
        <end position="290"/>
    </location>
</feature>
<keyword evidence="1" id="KW-0472">Membrane</keyword>
<gene>
    <name evidence="2" type="ORF">LzC2_07150</name>
</gene>
<keyword evidence="1" id="KW-1133">Transmembrane helix</keyword>
<dbReference type="EMBL" id="WTPX01000014">
    <property type="protein sequence ID" value="NNJ24656.1"/>
    <property type="molecule type" value="Genomic_DNA"/>
</dbReference>
<organism evidence="2 3">
    <name type="scientific">Alienimonas chondri</name>
    <dbReference type="NCBI Taxonomy" id="2681879"/>
    <lineage>
        <taxon>Bacteria</taxon>
        <taxon>Pseudomonadati</taxon>
        <taxon>Planctomycetota</taxon>
        <taxon>Planctomycetia</taxon>
        <taxon>Planctomycetales</taxon>
        <taxon>Planctomycetaceae</taxon>
        <taxon>Alienimonas</taxon>
    </lineage>
</organism>
<name>A0ABX1V9S1_9PLAN</name>
<keyword evidence="3" id="KW-1185">Reference proteome</keyword>
<reference evidence="2 3" key="1">
    <citation type="journal article" date="2020" name="Syst. Appl. Microbiol.">
        <title>Alienimonas chondri sp. nov., a novel planctomycete isolated from the biofilm of the red alga Chondrus crispus.</title>
        <authorList>
            <person name="Vitorino I."/>
            <person name="Albuquerque L."/>
            <person name="Wiegand S."/>
            <person name="Kallscheuer N."/>
            <person name="da Costa M.S."/>
            <person name="Lobo-da-Cunha A."/>
            <person name="Jogler C."/>
            <person name="Lage O.M."/>
        </authorList>
    </citation>
    <scope>NUCLEOTIDE SEQUENCE [LARGE SCALE GENOMIC DNA]</scope>
    <source>
        <strain evidence="2 3">LzC2</strain>
    </source>
</reference>
<feature type="transmembrane region" description="Helical" evidence="1">
    <location>
        <begin position="168"/>
        <end position="201"/>
    </location>
</feature>
<sequence length="375" mass="38444">MSDDRIEFRCETCGKRLRAPATRAGAETDCPQCGDRVRVPTAAPQRAADGELLGTFTAPGEVRCPVCGEIASGDDAACPSCGELLGGMGDDPTGMGRGGPTEVTLGSVWHAAVESWKEHFGLLLAGVLLAGLIFFAVVFSLYIGVAMLVFGGFAVAAGAGGGGEGAGVLMAVLAIFGGLMFSGAVVAANSWMTLGLAGLHLEAVRSRPDLATLFKSPGFWRMMLCGLLLGFFGTILAYLPAIGIIALIGGGGGLGGGGGGEALAMAAFYLVPTAVFGGLFLLFWPVPFLCLDRPDIGHVRPLWAAIQLPAGSWGGHLAVGAAAYGLLFIGTLFCYVGLLVTAPLAGLLLAHAYDRFDRAETDAHGPRMLDPEGVI</sequence>
<evidence type="ECO:0000313" key="2">
    <source>
        <dbReference type="EMBL" id="NNJ24656.1"/>
    </source>
</evidence>
<feature type="transmembrane region" description="Helical" evidence="1">
    <location>
        <begin position="302"/>
        <end position="319"/>
    </location>
</feature>
<feature type="transmembrane region" description="Helical" evidence="1">
    <location>
        <begin position="222"/>
        <end position="248"/>
    </location>
</feature>
<proteinExistence type="predicted"/>
<evidence type="ECO:0000256" key="1">
    <source>
        <dbReference type="SAM" id="Phobius"/>
    </source>
</evidence>
<feature type="transmembrane region" description="Helical" evidence="1">
    <location>
        <begin position="325"/>
        <end position="350"/>
    </location>
</feature>
<comment type="caution">
    <text evidence="2">The sequence shown here is derived from an EMBL/GenBank/DDBJ whole genome shotgun (WGS) entry which is preliminary data.</text>
</comment>
<accession>A0ABX1V9S1</accession>
<evidence type="ECO:0008006" key="4">
    <source>
        <dbReference type="Google" id="ProtNLM"/>
    </source>
</evidence>
<evidence type="ECO:0000313" key="3">
    <source>
        <dbReference type="Proteomes" id="UP000609651"/>
    </source>
</evidence>
<feature type="transmembrane region" description="Helical" evidence="1">
    <location>
        <begin position="123"/>
        <end position="156"/>
    </location>
</feature>
<protein>
    <recommendedName>
        <fullName evidence="4">Zinc ribbon domain-containing protein</fullName>
    </recommendedName>
</protein>
<dbReference type="RefSeq" id="WP_171183857.1">
    <property type="nucleotide sequence ID" value="NZ_WTPX01000014.1"/>
</dbReference>
<dbReference type="Proteomes" id="UP000609651">
    <property type="component" value="Unassembled WGS sequence"/>
</dbReference>
<keyword evidence="1" id="KW-0812">Transmembrane</keyword>